<feature type="compositionally biased region" description="Basic and acidic residues" evidence="7">
    <location>
        <begin position="18"/>
        <end position="30"/>
    </location>
</feature>
<comment type="subcellular location">
    <subcellularLocation>
        <location evidence="1">Cell membrane</location>
        <topology evidence="1">Multi-pass membrane protein</topology>
    </subcellularLocation>
</comment>
<keyword evidence="6 8" id="KW-0472">Membrane</keyword>
<feature type="region of interest" description="Disordered" evidence="7">
    <location>
        <begin position="1"/>
        <end position="30"/>
    </location>
</feature>
<feature type="transmembrane region" description="Helical" evidence="8">
    <location>
        <begin position="115"/>
        <end position="141"/>
    </location>
</feature>
<dbReference type="Proteomes" id="UP001383192">
    <property type="component" value="Unassembled WGS sequence"/>
</dbReference>
<sequence>MANVQETQKADTPTVSKAHGETKAQSHWRDTEVQTLPKNLPRCYGSDHRFVTKSVTLTSPPQFIQHIVSTALPTIIRDLGGGDAYSWAGTAYLLTGACLTPLYGKLSDIVGRKPILYFAIGIFLVGSALCGASQSFIAFIISRGVQGLGGGGIIQLMLITVSDIVTLEDRPKYAGLTGVVWGIASVLGPLVGGALTDHVSWRWAFWINIPTGAVSVGLLYFLNLNPVPRKSLQQIISEFDFLGLFLIMTGVVSLLVGFQFGEQGWGEPKAWALVLVAGLLLVGGCINELYTKRSPIIPPRVFKTRTTTALLGSAGIHTFSYMMATYFLPTYFQILGSSAIISGIETLPYSLVSSIMALASGIIMSRTRDYRRIIWTGFAIMALGFGLMIQLDDRSNRAEKELYPFVAALGLGCLFQVLTVAFQASMPLADMAASTTAILLFRTLMGSIGLSVGNVVFANTLKKRLAEDAPDYNAAEKSISQLTNELRDLVFIEDELRDYTVVGRSNEFA</sequence>
<dbReference type="CDD" id="cd17502">
    <property type="entry name" value="MFS_Azr1_MDR_like"/>
    <property type="match status" value="1"/>
</dbReference>
<dbReference type="EMBL" id="JAYKXP010000206">
    <property type="protein sequence ID" value="KAK7019658.1"/>
    <property type="molecule type" value="Genomic_DNA"/>
</dbReference>
<keyword evidence="3" id="KW-1003">Cell membrane</keyword>
<evidence type="ECO:0000256" key="4">
    <source>
        <dbReference type="ARBA" id="ARBA00022692"/>
    </source>
</evidence>
<evidence type="ECO:0000256" key="5">
    <source>
        <dbReference type="ARBA" id="ARBA00022989"/>
    </source>
</evidence>
<feature type="domain" description="Major facilitator superfamily (MFS) profile" evidence="9">
    <location>
        <begin position="1"/>
        <end position="509"/>
    </location>
</feature>
<keyword evidence="4 8" id="KW-0812">Transmembrane</keyword>
<evidence type="ECO:0000256" key="3">
    <source>
        <dbReference type="ARBA" id="ARBA00022475"/>
    </source>
</evidence>
<dbReference type="AlphaFoldDB" id="A0AAW0B162"/>
<evidence type="ECO:0000256" key="8">
    <source>
        <dbReference type="SAM" id="Phobius"/>
    </source>
</evidence>
<evidence type="ECO:0000313" key="10">
    <source>
        <dbReference type="EMBL" id="KAK7019658.1"/>
    </source>
</evidence>
<feature type="transmembrane region" description="Helical" evidence="8">
    <location>
        <begin position="147"/>
        <end position="166"/>
    </location>
</feature>
<gene>
    <name evidence="10" type="ORF">VNI00_018043</name>
</gene>
<evidence type="ECO:0000313" key="11">
    <source>
        <dbReference type="Proteomes" id="UP001383192"/>
    </source>
</evidence>
<dbReference type="PANTHER" id="PTHR23501:SF102">
    <property type="entry name" value="DRUG TRANSPORTER, PUTATIVE (AFU_ORTHOLOGUE AFUA_3G08530)-RELATED"/>
    <property type="match status" value="1"/>
</dbReference>
<evidence type="ECO:0000256" key="6">
    <source>
        <dbReference type="ARBA" id="ARBA00023136"/>
    </source>
</evidence>
<feature type="transmembrane region" description="Helical" evidence="8">
    <location>
        <begin position="373"/>
        <end position="391"/>
    </location>
</feature>
<dbReference type="InterPro" id="IPR036259">
    <property type="entry name" value="MFS_trans_sf"/>
</dbReference>
<keyword evidence="11" id="KW-1185">Reference proteome</keyword>
<feature type="transmembrane region" description="Helical" evidence="8">
    <location>
        <begin position="403"/>
        <end position="424"/>
    </location>
</feature>
<feature type="transmembrane region" description="Helical" evidence="8">
    <location>
        <begin position="310"/>
        <end position="328"/>
    </location>
</feature>
<evidence type="ECO:0000256" key="2">
    <source>
        <dbReference type="ARBA" id="ARBA00022448"/>
    </source>
</evidence>
<dbReference type="Gene3D" id="1.20.1720.10">
    <property type="entry name" value="Multidrug resistance protein D"/>
    <property type="match status" value="1"/>
</dbReference>
<feature type="transmembrane region" description="Helical" evidence="8">
    <location>
        <begin position="235"/>
        <end position="258"/>
    </location>
</feature>
<feature type="compositionally biased region" description="Polar residues" evidence="7">
    <location>
        <begin position="1"/>
        <end position="15"/>
    </location>
</feature>
<evidence type="ECO:0000256" key="1">
    <source>
        <dbReference type="ARBA" id="ARBA00004651"/>
    </source>
</evidence>
<keyword evidence="5 8" id="KW-1133">Transmembrane helix</keyword>
<dbReference type="PANTHER" id="PTHR23501">
    <property type="entry name" value="MAJOR FACILITATOR SUPERFAMILY"/>
    <property type="match status" value="1"/>
</dbReference>
<feature type="transmembrane region" description="Helical" evidence="8">
    <location>
        <begin position="203"/>
        <end position="223"/>
    </location>
</feature>
<dbReference type="SUPFAM" id="SSF103473">
    <property type="entry name" value="MFS general substrate transporter"/>
    <property type="match status" value="1"/>
</dbReference>
<evidence type="ECO:0000256" key="7">
    <source>
        <dbReference type="SAM" id="MobiDB-lite"/>
    </source>
</evidence>
<dbReference type="Gene3D" id="1.20.1250.20">
    <property type="entry name" value="MFS general substrate transporter like domains"/>
    <property type="match status" value="1"/>
</dbReference>
<accession>A0AAW0B162</accession>
<reference evidence="10 11" key="1">
    <citation type="submission" date="2024-01" db="EMBL/GenBank/DDBJ databases">
        <title>A draft genome for a cacao thread blight-causing isolate of Paramarasmius palmivorus.</title>
        <authorList>
            <person name="Baruah I.K."/>
            <person name="Bukari Y."/>
            <person name="Amoako-Attah I."/>
            <person name="Meinhardt L.W."/>
            <person name="Bailey B.A."/>
            <person name="Cohen S.P."/>
        </authorList>
    </citation>
    <scope>NUCLEOTIDE SEQUENCE [LARGE SCALE GENOMIC DNA]</scope>
    <source>
        <strain evidence="10 11">GH-12</strain>
    </source>
</reference>
<dbReference type="GO" id="GO:0022857">
    <property type="term" value="F:transmembrane transporter activity"/>
    <property type="evidence" value="ECO:0007669"/>
    <property type="project" value="InterPro"/>
</dbReference>
<feature type="transmembrane region" description="Helical" evidence="8">
    <location>
        <begin position="270"/>
        <end position="290"/>
    </location>
</feature>
<feature type="transmembrane region" description="Helical" evidence="8">
    <location>
        <begin position="173"/>
        <end position="191"/>
    </location>
</feature>
<dbReference type="FunFam" id="1.20.1720.10:FF:000004">
    <property type="entry name" value="EmrB/QacA family drug resistance transporter"/>
    <property type="match status" value="1"/>
</dbReference>
<keyword evidence="2" id="KW-0813">Transport</keyword>
<feature type="transmembrane region" description="Helical" evidence="8">
    <location>
        <begin position="436"/>
        <end position="457"/>
    </location>
</feature>
<dbReference type="GO" id="GO:0005886">
    <property type="term" value="C:plasma membrane"/>
    <property type="evidence" value="ECO:0007669"/>
    <property type="project" value="UniProtKB-SubCell"/>
</dbReference>
<proteinExistence type="predicted"/>
<name>A0AAW0B162_9AGAR</name>
<organism evidence="10 11">
    <name type="scientific">Paramarasmius palmivorus</name>
    <dbReference type="NCBI Taxonomy" id="297713"/>
    <lineage>
        <taxon>Eukaryota</taxon>
        <taxon>Fungi</taxon>
        <taxon>Dikarya</taxon>
        <taxon>Basidiomycota</taxon>
        <taxon>Agaricomycotina</taxon>
        <taxon>Agaricomycetes</taxon>
        <taxon>Agaricomycetidae</taxon>
        <taxon>Agaricales</taxon>
        <taxon>Marasmiineae</taxon>
        <taxon>Marasmiaceae</taxon>
        <taxon>Paramarasmius</taxon>
    </lineage>
</organism>
<dbReference type="InterPro" id="IPR020846">
    <property type="entry name" value="MFS_dom"/>
</dbReference>
<evidence type="ECO:0000259" key="9">
    <source>
        <dbReference type="PROSITE" id="PS50850"/>
    </source>
</evidence>
<dbReference type="PROSITE" id="PS50850">
    <property type="entry name" value="MFS"/>
    <property type="match status" value="1"/>
</dbReference>
<dbReference type="InterPro" id="IPR011701">
    <property type="entry name" value="MFS"/>
</dbReference>
<dbReference type="Pfam" id="PF07690">
    <property type="entry name" value="MFS_1"/>
    <property type="match status" value="1"/>
</dbReference>
<protein>
    <recommendedName>
        <fullName evidence="9">Major facilitator superfamily (MFS) profile domain-containing protein</fullName>
    </recommendedName>
</protein>
<comment type="caution">
    <text evidence="10">The sequence shown here is derived from an EMBL/GenBank/DDBJ whole genome shotgun (WGS) entry which is preliminary data.</text>
</comment>